<reference evidence="3" key="1">
    <citation type="submission" date="2006-10" db="EMBL/GenBank/DDBJ databases">
        <authorList>
            <person name="Amadeo P."/>
            <person name="Zhao Q."/>
            <person name="Wortman J."/>
            <person name="Fraser-Liggett C."/>
            <person name="Carlton J."/>
        </authorList>
    </citation>
    <scope>NUCLEOTIDE SEQUENCE</scope>
    <source>
        <strain evidence="3">G3</strain>
    </source>
</reference>
<proteinExistence type="predicted"/>
<dbReference type="VEuPathDB" id="TrichDB:TVAG_090190"/>
<evidence type="ECO:0000256" key="2">
    <source>
        <dbReference type="SAM" id="Phobius"/>
    </source>
</evidence>
<gene>
    <name evidence="3" type="ORF">TVAG_090190</name>
</gene>
<evidence type="ECO:0000313" key="4">
    <source>
        <dbReference type="Proteomes" id="UP000001542"/>
    </source>
</evidence>
<evidence type="ECO:0000256" key="1">
    <source>
        <dbReference type="SAM" id="MobiDB-lite"/>
    </source>
</evidence>
<organism evidence="3 4">
    <name type="scientific">Trichomonas vaginalis (strain ATCC PRA-98 / G3)</name>
    <dbReference type="NCBI Taxonomy" id="412133"/>
    <lineage>
        <taxon>Eukaryota</taxon>
        <taxon>Metamonada</taxon>
        <taxon>Parabasalia</taxon>
        <taxon>Trichomonadida</taxon>
        <taxon>Trichomonadidae</taxon>
        <taxon>Trichomonas</taxon>
    </lineage>
</organism>
<keyword evidence="2" id="KW-0472">Membrane</keyword>
<dbReference type="InParanoid" id="A2EZP6"/>
<name>A2EZP6_TRIV3</name>
<keyword evidence="2" id="KW-1133">Transmembrane helix</keyword>
<feature type="region of interest" description="Disordered" evidence="1">
    <location>
        <begin position="68"/>
        <end position="100"/>
    </location>
</feature>
<reference evidence="3" key="2">
    <citation type="journal article" date="2007" name="Science">
        <title>Draft genome sequence of the sexually transmitted pathogen Trichomonas vaginalis.</title>
        <authorList>
            <person name="Carlton J.M."/>
            <person name="Hirt R.P."/>
            <person name="Silva J.C."/>
            <person name="Delcher A.L."/>
            <person name="Schatz M."/>
            <person name="Zhao Q."/>
            <person name="Wortman J.R."/>
            <person name="Bidwell S.L."/>
            <person name="Alsmark U.C.M."/>
            <person name="Besteiro S."/>
            <person name="Sicheritz-Ponten T."/>
            <person name="Noel C.J."/>
            <person name="Dacks J.B."/>
            <person name="Foster P.G."/>
            <person name="Simillion C."/>
            <person name="Van de Peer Y."/>
            <person name="Miranda-Saavedra D."/>
            <person name="Barton G.J."/>
            <person name="Westrop G.D."/>
            <person name="Mueller S."/>
            <person name="Dessi D."/>
            <person name="Fiori P.L."/>
            <person name="Ren Q."/>
            <person name="Paulsen I."/>
            <person name="Zhang H."/>
            <person name="Bastida-Corcuera F.D."/>
            <person name="Simoes-Barbosa A."/>
            <person name="Brown M.T."/>
            <person name="Hayes R.D."/>
            <person name="Mukherjee M."/>
            <person name="Okumura C.Y."/>
            <person name="Schneider R."/>
            <person name="Smith A.J."/>
            <person name="Vanacova S."/>
            <person name="Villalvazo M."/>
            <person name="Haas B.J."/>
            <person name="Pertea M."/>
            <person name="Feldblyum T.V."/>
            <person name="Utterback T.R."/>
            <person name="Shu C.L."/>
            <person name="Osoegawa K."/>
            <person name="de Jong P.J."/>
            <person name="Hrdy I."/>
            <person name="Horvathova L."/>
            <person name="Zubacova Z."/>
            <person name="Dolezal P."/>
            <person name="Malik S.B."/>
            <person name="Logsdon J.M. Jr."/>
            <person name="Henze K."/>
            <person name="Gupta A."/>
            <person name="Wang C.C."/>
            <person name="Dunne R.L."/>
            <person name="Upcroft J.A."/>
            <person name="Upcroft P."/>
            <person name="White O."/>
            <person name="Salzberg S.L."/>
            <person name="Tang P."/>
            <person name="Chiu C.-H."/>
            <person name="Lee Y.-S."/>
            <person name="Embley T.M."/>
            <person name="Coombs G.H."/>
            <person name="Mottram J.C."/>
            <person name="Tachezy J."/>
            <person name="Fraser-Liggett C.M."/>
            <person name="Johnson P.J."/>
        </authorList>
    </citation>
    <scope>NUCLEOTIDE SEQUENCE [LARGE SCALE GENOMIC DNA]</scope>
    <source>
        <strain evidence="3">G3</strain>
    </source>
</reference>
<keyword evidence="2" id="KW-0812">Transmembrane</keyword>
<feature type="transmembrane region" description="Helical" evidence="2">
    <location>
        <begin position="24"/>
        <end position="43"/>
    </location>
</feature>
<evidence type="ECO:0000313" key="3">
    <source>
        <dbReference type="EMBL" id="EAY01884.1"/>
    </source>
</evidence>
<feature type="compositionally biased region" description="Polar residues" evidence="1">
    <location>
        <begin position="68"/>
        <end position="89"/>
    </location>
</feature>
<dbReference type="Proteomes" id="UP000001542">
    <property type="component" value="Unassembled WGS sequence"/>
</dbReference>
<sequence length="100" mass="10846">MSSTTESAWASFDEDPKPRNYNRIVIPVGLLLAAGAVAGPYLYRNLYRTPINSTTGADIIPTGLKKSTPIQASTTQKAQGKQLPHSTPAVNFHKNSDYNL</sequence>
<dbReference type="VEuPathDB" id="TrichDB:TVAGG3_0301520"/>
<dbReference type="AlphaFoldDB" id="A2EZP6"/>
<accession>A2EZP6</accession>
<protein>
    <submittedName>
        <fullName evidence="3">Uncharacterized protein</fullName>
    </submittedName>
</protein>
<dbReference type="EMBL" id="DS113554">
    <property type="protein sequence ID" value="EAY01884.1"/>
    <property type="molecule type" value="Genomic_DNA"/>
</dbReference>
<keyword evidence="4" id="KW-1185">Reference proteome</keyword>